<dbReference type="OrthoDB" id="1705903at2"/>
<comment type="similarity">
    <text evidence="6">Belongs to the ABC-4 integral membrane protein family.</text>
</comment>
<keyword evidence="6" id="KW-0813">Transport</keyword>
<evidence type="ECO:0000256" key="5">
    <source>
        <dbReference type="ARBA" id="ARBA00023136"/>
    </source>
</evidence>
<evidence type="ECO:0000256" key="4">
    <source>
        <dbReference type="ARBA" id="ARBA00022989"/>
    </source>
</evidence>
<organism evidence="8 9">
    <name type="scientific">Enterococcus canintestini</name>
    <dbReference type="NCBI Taxonomy" id="317010"/>
    <lineage>
        <taxon>Bacteria</taxon>
        <taxon>Bacillati</taxon>
        <taxon>Bacillota</taxon>
        <taxon>Bacilli</taxon>
        <taxon>Lactobacillales</taxon>
        <taxon>Enterococcaceae</taxon>
        <taxon>Enterococcus</taxon>
    </lineage>
</organism>
<feature type="domain" description="ABC3 transporter permease C-terminal" evidence="7">
    <location>
        <begin position="61"/>
        <end position="179"/>
    </location>
</feature>
<dbReference type="Proteomes" id="UP000182835">
    <property type="component" value="Unassembled WGS sequence"/>
</dbReference>
<evidence type="ECO:0000259" key="7">
    <source>
        <dbReference type="Pfam" id="PF02687"/>
    </source>
</evidence>
<proteinExistence type="inferred from homology"/>
<dbReference type="AlphaFoldDB" id="A0A1L8R4Z0"/>
<evidence type="ECO:0000256" key="1">
    <source>
        <dbReference type="ARBA" id="ARBA00004651"/>
    </source>
</evidence>
<feature type="transmembrane region" description="Helical" evidence="6">
    <location>
        <begin position="224"/>
        <end position="255"/>
    </location>
</feature>
<comment type="subcellular location">
    <subcellularLocation>
        <location evidence="1 6">Cell membrane</location>
        <topology evidence="1 6">Multi-pass membrane protein</topology>
    </subcellularLocation>
</comment>
<evidence type="ECO:0000256" key="2">
    <source>
        <dbReference type="ARBA" id="ARBA00022475"/>
    </source>
</evidence>
<feature type="transmembrane region" description="Helical" evidence="6">
    <location>
        <begin position="197"/>
        <end position="218"/>
    </location>
</feature>
<keyword evidence="2 6" id="KW-1003">Cell membrane</keyword>
<keyword evidence="4 6" id="KW-1133">Transmembrane helix</keyword>
<evidence type="ECO:0000313" key="9">
    <source>
        <dbReference type="Proteomes" id="UP000182835"/>
    </source>
</evidence>
<reference evidence="8 9" key="1">
    <citation type="submission" date="2014-12" db="EMBL/GenBank/DDBJ databases">
        <title>Draft genome sequences of 29 type strains of Enterococci.</title>
        <authorList>
            <person name="Zhong Z."/>
            <person name="Sun Z."/>
            <person name="Liu W."/>
            <person name="Zhang W."/>
            <person name="Zhang H."/>
        </authorList>
    </citation>
    <scope>NUCLEOTIDE SEQUENCE [LARGE SCALE GENOMIC DNA]</scope>
    <source>
        <strain evidence="8 9">DSM 21207</strain>
    </source>
</reference>
<sequence length="601" mass="67221">MLFKLSLTGIKGKLRDYLVLFSGLVMASAIFYMFESMATNKAFLESNSIISSVVMIFHLGSVLLAIITLVYILYANSFLMTMRQKDYAMFMMLGAKGRKIAQLIFVETLFIGILATIAGSAIGIGLSSIVNQLLTKQLDVKVTHFSPFNTEALMITFIFFIILFLVSAVINAGSMIKKPILTLLRASETPTKSQRKNSLLFVETFCGIAFLAVGYWMMAQVNTLGFIALVIALVTIILGTYLVFHGVLIFILQLLKRSDRLVLKKLNGFTFSQLSFRIQDYTRMLSMVAMLFALALGALTVGLGFRNEIPKMTDQTSSYDLVLNNAQKATQDQVDALKPTENTTYLQKEDDKTVYYLKDEFNSHPLTAVVYEKNKTRKTEYDGDKLAADVQAMDGLRSLELPSQRTKEHQVIDRQSFEALNLPVTKLQVVKVKDFMTALPQLKKLATENVTNNKELSDPASMGSLSQKVDAYTAFNGMFSGFEFMGFFLGIAFLTMLASCLMFKILSGANSDVRRYAMLNKIGTRKGLLKASLRKEIGVLFLVPGILGVVHVLFGLQMFTTLLSEPYGDIALPFTIFFVLYFLYYVLTIWLYSGIVLKKVK</sequence>
<evidence type="ECO:0000313" key="8">
    <source>
        <dbReference type="EMBL" id="OJG14827.1"/>
    </source>
</evidence>
<dbReference type="GO" id="GO:0005886">
    <property type="term" value="C:plasma membrane"/>
    <property type="evidence" value="ECO:0007669"/>
    <property type="project" value="UniProtKB-SubCell"/>
</dbReference>
<dbReference type="InterPro" id="IPR027022">
    <property type="entry name" value="ABC_permease_BceB-typ"/>
</dbReference>
<evidence type="ECO:0000256" key="3">
    <source>
        <dbReference type="ARBA" id="ARBA00022692"/>
    </source>
</evidence>
<dbReference type="GO" id="GO:0055085">
    <property type="term" value="P:transmembrane transport"/>
    <property type="evidence" value="ECO:0007669"/>
    <property type="project" value="UniProtKB-UniRule"/>
</dbReference>
<feature type="transmembrane region" description="Helical" evidence="6">
    <location>
        <begin position="54"/>
        <end position="79"/>
    </location>
</feature>
<dbReference type="PANTHER" id="PTHR46795">
    <property type="entry name" value="ABC TRANSPORTER PERMEASE-RELATED-RELATED"/>
    <property type="match status" value="1"/>
</dbReference>
<feature type="transmembrane region" description="Helical" evidence="6">
    <location>
        <begin position="153"/>
        <end position="176"/>
    </location>
</feature>
<keyword evidence="3 6" id="KW-0812">Transmembrane</keyword>
<dbReference type="RefSeq" id="WP_071865114.1">
    <property type="nucleotide sequence ID" value="NZ_JBHLVQ010000002.1"/>
</dbReference>
<evidence type="ECO:0000256" key="6">
    <source>
        <dbReference type="PIRNR" id="PIRNR018968"/>
    </source>
</evidence>
<feature type="transmembrane region" description="Helical" evidence="6">
    <location>
        <begin position="100"/>
        <end position="133"/>
    </location>
</feature>
<comment type="caution">
    <text evidence="8">The sequence shown here is derived from an EMBL/GenBank/DDBJ whole genome shotgun (WGS) entry which is preliminary data.</text>
</comment>
<feature type="transmembrane region" description="Helical" evidence="6">
    <location>
        <begin position="284"/>
        <end position="305"/>
    </location>
</feature>
<gene>
    <name evidence="8" type="ORF">RU96_GL000581</name>
</gene>
<accession>A0A1L8R4Z0</accession>
<dbReference type="InterPro" id="IPR003838">
    <property type="entry name" value="ABC3_permease_C"/>
</dbReference>
<feature type="transmembrane region" description="Helical" evidence="6">
    <location>
        <begin position="570"/>
        <end position="592"/>
    </location>
</feature>
<keyword evidence="5 6" id="KW-0472">Membrane</keyword>
<name>A0A1L8R4Z0_9ENTE</name>
<dbReference type="PANTHER" id="PTHR46795:SF3">
    <property type="entry name" value="ABC TRANSPORTER PERMEASE"/>
    <property type="match status" value="1"/>
</dbReference>
<feature type="transmembrane region" description="Helical" evidence="6">
    <location>
        <begin position="537"/>
        <end position="558"/>
    </location>
</feature>
<dbReference type="EMBL" id="JXKG01000013">
    <property type="protein sequence ID" value="OJG14827.1"/>
    <property type="molecule type" value="Genomic_DNA"/>
</dbReference>
<feature type="transmembrane region" description="Helical" evidence="6">
    <location>
        <begin position="17"/>
        <end position="34"/>
    </location>
</feature>
<dbReference type="PIRSF" id="PIRSF018968">
    <property type="entry name" value="ABC_permease_BceB"/>
    <property type="match status" value="1"/>
</dbReference>
<dbReference type="STRING" id="317010.RU96_GL000581"/>
<dbReference type="Pfam" id="PF02687">
    <property type="entry name" value="FtsX"/>
    <property type="match status" value="1"/>
</dbReference>
<protein>
    <submittedName>
        <fullName evidence="8">Peptide ABC transporter permease/transmembrane protein</fullName>
    </submittedName>
</protein>
<dbReference type="InterPro" id="IPR052536">
    <property type="entry name" value="ABC-4_Integral_Memb_Prot"/>
</dbReference>
<feature type="transmembrane region" description="Helical" evidence="6">
    <location>
        <begin position="484"/>
        <end position="506"/>
    </location>
</feature>